<gene>
    <name evidence="2" type="ORF">M2A_1593</name>
</gene>
<comment type="caution">
    <text evidence="2">The sequence shown here is derived from an EMBL/GenBank/DDBJ whole genome shotgun (WGS) entry which is preliminary data.</text>
</comment>
<reference evidence="2 3" key="1">
    <citation type="submission" date="2014-07" db="EMBL/GenBank/DDBJ databases">
        <title>Tepidicaulis marinum gen. nov., sp. nov., a novel marine bacterium denitrifying nitrate to nitrous oxide strictly under microaerobic conditions.</title>
        <authorList>
            <person name="Takeuchi M."/>
            <person name="Yamagishi T."/>
            <person name="Kamagata Y."/>
            <person name="Oshima K."/>
            <person name="Hattori M."/>
            <person name="Katayama T."/>
            <person name="Hanada S."/>
            <person name="Tamaki H."/>
            <person name="Marumo K."/>
            <person name="Maeda H."/>
            <person name="Nedachi M."/>
            <person name="Iwasaki W."/>
            <person name="Suwa Y."/>
            <person name="Sakata S."/>
        </authorList>
    </citation>
    <scope>NUCLEOTIDE SEQUENCE [LARGE SCALE GENOMIC DNA]</scope>
    <source>
        <strain evidence="2 3">MA2</strain>
    </source>
</reference>
<dbReference type="RefSeq" id="WP_045445545.1">
    <property type="nucleotide sequence ID" value="NZ_BBIO01000007.1"/>
</dbReference>
<dbReference type="eggNOG" id="COG5436">
    <property type="taxonomic scope" value="Bacteria"/>
</dbReference>
<evidence type="ECO:0000313" key="3">
    <source>
        <dbReference type="Proteomes" id="UP000028702"/>
    </source>
</evidence>
<proteinExistence type="predicted"/>
<dbReference type="PIRSF" id="PIRSF010244">
    <property type="entry name" value="UCP010244_imp"/>
    <property type="match status" value="1"/>
</dbReference>
<protein>
    <submittedName>
        <fullName evidence="2">Integral membrane protein</fullName>
    </submittedName>
</protein>
<organism evidence="2 3">
    <name type="scientific">Tepidicaulis marinus</name>
    <dbReference type="NCBI Taxonomy" id="1333998"/>
    <lineage>
        <taxon>Bacteria</taxon>
        <taxon>Pseudomonadati</taxon>
        <taxon>Pseudomonadota</taxon>
        <taxon>Alphaproteobacteria</taxon>
        <taxon>Hyphomicrobiales</taxon>
        <taxon>Parvibaculaceae</taxon>
        <taxon>Tepidicaulis</taxon>
    </lineage>
</organism>
<keyword evidence="3" id="KW-1185">Reference proteome</keyword>
<evidence type="ECO:0000313" key="2">
    <source>
        <dbReference type="EMBL" id="GAK45094.1"/>
    </source>
</evidence>
<sequence>MKPWMKWTLTVLVGAVLVHVAATWALPRVIMNVAMTRIGGEGGINRFSHAARATHEFKAVVRPSPDLNYSICVLDVGAGPVRIEAPVSAPYTSVSVFAANTDNVFAQNDKDAAADGTVSVIVAREGAETADASAADASANVVYLPGDKGLALVRRVITSDAQNAQLNALRESSICAPLGS</sequence>
<name>A0A081BAM6_9HYPH</name>
<dbReference type="InterPro" id="IPR014456">
    <property type="entry name" value="UCP010244_IM"/>
</dbReference>
<dbReference type="SUPFAM" id="SSF160935">
    <property type="entry name" value="VPA0735-like"/>
    <property type="match status" value="1"/>
</dbReference>
<dbReference type="Proteomes" id="UP000028702">
    <property type="component" value="Unassembled WGS sequence"/>
</dbReference>
<dbReference type="EMBL" id="BBIO01000007">
    <property type="protein sequence ID" value="GAK45094.1"/>
    <property type="molecule type" value="Genomic_DNA"/>
</dbReference>
<feature type="domain" description="DUF1254" evidence="1">
    <location>
        <begin position="44"/>
        <end position="173"/>
    </location>
</feature>
<evidence type="ECO:0000259" key="1">
    <source>
        <dbReference type="Pfam" id="PF06863"/>
    </source>
</evidence>
<dbReference type="AlphaFoldDB" id="A0A081BAM6"/>
<dbReference type="Gene3D" id="2.60.40.1610">
    <property type="entry name" value="Domain of unknown function DUF1254"/>
    <property type="match status" value="1"/>
</dbReference>
<dbReference type="InterPro" id="IPR037050">
    <property type="entry name" value="DUF1254_sf"/>
</dbReference>
<dbReference type="Pfam" id="PF06863">
    <property type="entry name" value="DUF1254"/>
    <property type="match status" value="1"/>
</dbReference>
<dbReference type="STRING" id="1333998.M2A_1593"/>
<accession>A0A081BAM6</accession>
<dbReference type="InterPro" id="IPR010679">
    <property type="entry name" value="DUF1254"/>
</dbReference>